<accession>A0ABD3NLS0</accession>
<dbReference type="InterPro" id="IPR009262">
    <property type="entry name" value="SLC35_F1/F2/F6"/>
</dbReference>
<keyword evidence="4 7" id="KW-0812">Transmembrane</keyword>
<keyword evidence="9" id="KW-1185">Reference proteome</keyword>
<dbReference type="Pfam" id="PF06027">
    <property type="entry name" value="SLC35F"/>
    <property type="match status" value="1"/>
</dbReference>
<proteinExistence type="inferred from homology"/>
<protein>
    <recommendedName>
        <fullName evidence="10">Solute carrier family 40 protein</fullName>
    </recommendedName>
</protein>
<evidence type="ECO:0000256" key="4">
    <source>
        <dbReference type="ARBA" id="ARBA00022692"/>
    </source>
</evidence>
<evidence type="ECO:0000313" key="9">
    <source>
        <dbReference type="Proteomes" id="UP001530315"/>
    </source>
</evidence>
<evidence type="ECO:0000256" key="7">
    <source>
        <dbReference type="SAM" id="Phobius"/>
    </source>
</evidence>
<evidence type="ECO:0000313" key="8">
    <source>
        <dbReference type="EMBL" id="KAL3776727.1"/>
    </source>
</evidence>
<keyword evidence="3" id="KW-0813">Transport</keyword>
<dbReference type="InterPro" id="IPR052221">
    <property type="entry name" value="SLC35F_Transporter"/>
</dbReference>
<name>A0ABD3NLS0_9STRA</name>
<keyword evidence="6 7" id="KW-0472">Membrane</keyword>
<comment type="similarity">
    <text evidence="2">Belongs to the SLC35F solute transporter family.</text>
</comment>
<dbReference type="EMBL" id="JALLAZ020001336">
    <property type="protein sequence ID" value="KAL3776727.1"/>
    <property type="molecule type" value="Genomic_DNA"/>
</dbReference>
<evidence type="ECO:0000256" key="2">
    <source>
        <dbReference type="ARBA" id="ARBA00007863"/>
    </source>
</evidence>
<comment type="subcellular location">
    <subcellularLocation>
        <location evidence="1">Membrane</location>
        <topology evidence="1">Multi-pass membrane protein</topology>
    </subcellularLocation>
</comment>
<dbReference type="GO" id="GO:0016020">
    <property type="term" value="C:membrane"/>
    <property type="evidence" value="ECO:0007669"/>
    <property type="project" value="UniProtKB-SubCell"/>
</dbReference>
<gene>
    <name evidence="8" type="ORF">ACHAW5_010650</name>
</gene>
<keyword evidence="5 7" id="KW-1133">Transmembrane helix</keyword>
<dbReference type="Proteomes" id="UP001530315">
    <property type="component" value="Unassembled WGS sequence"/>
</dbReference>
<evidence type="ECO:0000256" key="1">
    <source>
        <dbReference type="ARBA" id="ARBA00004141"/>
    </source>
</evidence>
<comment type="caution">
    <text evidence="8">The sequence shown here is derived from an EMBL/GenBank/DDBJ whole genome shotgun (WGS) entry which is preliminary data.</text>
</comment>
<evidence type="ECO:0000256" key="6">
    <source>
        <dbReference type="ARBA" id="ARBA00023136"/>
    </source>
</evidence>
<evidence type="ECO:0000256" key="5">
    <source>
        <dbReference type="ARBA" id="ARBA00022989"/>
    </source>
</evidence>
<organism evidence="8 9">
    <name type="scientific">Stephanodiscus triporus</name>
    <dbReference type="NCBI Taxonomy" id="2934178"/>
    <lineage>
        <taxon>Eukaryota</taxon>
        <taxon>Sar</taxon>
        <taxon>Stramenopiles</taxon>
        <taxon>Ochrophyta</taxon>
        <taxon>Bacillariophyta</taxon>
        <taxon>Coscinodiscophyceae</taxon>
        <taxon>Thalassiosirophycidae</taxon>
        <taxon>Stephanodiscales</taxon>
        <taxon>Stephanodiscaceae</taxon>
        <taxon>Stephanodiscus</taxon>
    </lineage>
</organism>
<dbReference type="AlphaFoldDB" id="A0ABD3NLS0"/>
<reference evidence="8 9" key="1">
    <citation type="submission" date="2024-10" db="EMBL/GenBank/DDBJ databases">
        <title>Updated reference genomes for cyclostephanoid diatoms.</title>
        <authorList>
            <person name="Roberts W.R."/>
            <person name="Alverson A.J."/>
        </authorList>
    </citation>
    <scope>NUCLEOTIDE SEQUENCE [LARGE SCALE GENOMIC DNA]</scope>
    <source>
        <strain evidence="8 9">AJA276-08</strain>
    </source>
</reference>
<dbReference type="PANTHER" id="PTHR14233:SF4">
    <property type="entry name" value="SOLUTE CARRIER FAMILY 35 MEMBER F2"/>
    <property type="match status" value="1"/>
</dbReference>
<feature type="transmembrane region" description="Helical" evidence="7">
    <location>
        <begin position="86"/>
        <end position="106"/>
    </location>
</feature>
<dbReference type="PANTHER" id="PTHR14233">
    <property type="entry name" value="DUF914-RELATED"/>
    <property type="match status" value="1"/>
</dbReference>
<feature type="transmembrane region" description="Helical" evidence="7">
    <location>
        <begin position="57"/>
        <end position="77"/>
    </location>
</feature>
<evidence type="ECO:0008006" key="10">
    <source>
        <dbReference type="Google" id="ProtNLM"/>
    </source>
</evidence>
<evidence type="ECO:0000256" key="3">
    <source>
        <dbReference type="ARBA" id="ARBA00022448"/>
    </source>
</evidence>
<feature type="transmembrane region" description="Helical" evidence="7">
    <location>
        <begin position="198"/>
        <end position="221"/>
    </location>
</feature>
<feature type="transmembrane region" description="Helical" evidence="7">
    <location>
        <begin position="168"/>
        <end position="186"/>
    </location>
</feature>
<sequence length="247" mass="27368">MLGAALCLVGGCSWLRREFRHAGDDDEYDYDYGDDDDHDHDDDDVDDTVRTTAYGDLLALVAACIYGLNDVLAEYFLKAGDDGAEYVGMLGLFGAVFSFCVQAPLLGEWDRARMLLGWDARRHRYRCRSFFLLDDHGGDYSVVALLRYHAVLFLTSAMAYLSLYDSTSLNLSLQTGPLWAVVLTMIQKSLTEEGNNGGWVGIPPAIFFTSLTLIVVGMFMYESNSGNERGRLHRGVAVAAVLQKMQG</sequence>
<feature type="transmembrane region" description="Helical" evidence="7">
    <location>
        <begin position="140"/>
        <end position="161"/>
    </location>
</feature>